<reference evidence="8 9" key="1">
    <citation type="submission" date="2021-07" db="EMBL/GenBank/DDBJ databases">
        <title>The Aristolochia fimbriata genome: insights into angiosperm evolution, floral development and chemical biosynthesis.</title>
        <authorList>
            <person name="Jiao Y."/>
        </authorList>
    </citation>
    <scope>NUCLEOTIDE SEQUENCE [LARGE SCALE GENOMIC DNA]</scope>
    <source>
        <strain evidence="8">IBCAS-2021</strain>
        <tissue evidence="8">Leaf</tissue>
    </source>
</reference>
<dbReference type="Gene3D" id="3.30.730.10">
    <property type="entry name" value="AP2/ERF domain"/>
    <property type="match status" value="1"/>
</dbReference>
<feature type="domain" description="AP2/ERF" evidence="7">
    <location>
        <begin position="330"/>
        <end position="387"/>
    </location>
</feature>
<dbReference type="GO" id="GO:0003677">
    <property type="term" value="F:DNA binding"/>
    <property type="evidence" value="ECO:0007669"/>
    <property type="project" value="UniProtKB-KW"/>
</dbReference>
<feature type="compositionally biased region" description="Polar residues" evidence="6">
    <location>
        <begin position="388"/>
        <end position="414"/>
    </location>
</feature>
<evidence type="ECO:0000313" key="9">
    <source>
        <dbReference type="Proteomes" id="UP000825729"/>
    </source>
</evidence>
<name>A0AAV7EAG9_ARIFI</name>
<comment type="subcellular location">
    <subcellularLocation>
        <location evidence="1">Nucleus</location>
    </subcellularLocation>
</comment>
<dbReference type="GO" id="GO:0003700">
    <property type="term" value="F:DNA-binding transcription factor activity"/>
    <property type="evidence" value="ECO:0007669"/>
    <property type="project" value="InterPro"/>
</dbReference>
<dbReference type="Pfam" id="PF00847">
    <property type="entry name" value="AP2"/>
    <property type="match status" value="1"/>
</dbReference>
<dbReference type="InterPro" id="IPR044808">
    <property type="entry name" value="ERF_plant"/>
</dbReference>
<evidence type="ECO:0000256" key="5">
    <source>
        <dbReference type="ARBA" id="ARBA00023242"/>
    </source>
</evidence>
<evidence type="ECO:0000256" key="2">
    <source>
        <dbReference type="ARBA" id="ARBA00023015"/>
    </source>
</evidence>
<dbReference type="PANTHER" id="PTHR31190">
    <property type="entry name" value="DNA-BINDING DOMAIN"/>
    <property type="match status" value="1"/>
</dbReference>
<evidence type="ECO:0000256" key="6">
    <source>
        <dbReference type="SAM" id="MobiDB-lite"/>
    </source>
</evidence>
<dbReference type="FunFam" id="3.30.730.10:FF:000001">
    <property type="entry name" value="Ethylene-responsive transcription factor 2"/>
    <property type="match status" value="1"/>
</dbReference>
<comment type="caution">
    <text evidence="8">The sequence shown here is derived from an EMBL/GenBank/DDBJ whole genome shotgun (WGS) entry which is preliminary data.</text>
</comment>
<organism evidence="8 9">
    <name type="scientific">Aristolochia fimbriata</name>
    <name type="common">White veined hardy Dutchman's pipe vine</name>
    <dbReference type="NCBI Taxonomy" id="158543"/>
    <lineage>
        <taxon>Eukaryota</taxon>
        <taxon>Viridiplantae</taxon>
        <taxon>Streptophyta</taxon>
        <taxon>Embryophyta</taxon>
        <taxon>Tracheophyta</taxon>
        <taxon>Spermatophyta</taxon>
        <taxon>Magnoliopsida</taxon>
        <taxon>Magnoliidae</taxon>
        <taxon>Piperales</taxon>
        <taxon>Aristolochiaceae</taxon>
        <taxon>Aristolochia</taxon>
    </lineage>
</organism>
<dbReference type="AlphaFoldDB" id="A0AAV7EAG9"/>
<sequence>MGPIGIQAVHRMEDDGGLPGKRRLDLRAVYVDGSRGPRSHGAGLWIAFERAPSPRSNPPCETKDEAAFVKDPKPQIDKKAQLVLIPKKNEAQGAGSVVRSYSEAKRDCVFGGGGGGSEHPPIARAADTRPNFRRRVAFMCFNVANPRRASGDLSRFRAGEGEGVLDDDEARDASAAAVTSSSSFSIFSGDNRAREMSAMVSALTHVVSGERGAAVASRFDAPATCSSSSDASGSFSEASPSWGSTGGLKRTREDDTGPIPESALRYYRALGGADFGGYQGTDSSAEAVSEDQGTRNIVATAAAAAATATAPSGSTEENPNSYGGGERRRRYRGVRQRPWGKWAAEIRDPHKAARVWLGTFDTAEAAARAYDEAALRFRGNRAKLNFPENVTSRPPVQVSPTTHLPGSSSLTSTLIPPASPQVYPLAQTPHTPFLQHQSADVVARDYVHYSQLLQSDYDFQREPTNLLDQMLYSTSSLAYAASSTPSSFSASSYSPAPPFPLYLTETQMGYLHPPSNRPPSNRPPSNLPPSNRPPGYLGMQLTSRRRLLAQIYRLWPPFYLLKNDDITAVDCLTRGGCSRKKSKVGRGAATPHRKVSGAAHVYRGDDHAPCVASVTCLGDERDVTAGSVGLRSLPTRNEALTTRCLHLLVSSNVRGIIVLVCESLKLKAVIHE</sequence>
<evidence type="ECO:0000259" key="7">
    <source>
        <dbReference type="PROSITE" id="PS51032"/>
    </source>
</evidence>
<feature type="compositionally biased region" description="Pro residues" evidence="6">
    <location>
        <begin position="515"/>
        <end position="532"/>
    </location>
</feature>
<dbReference type="EMBL" id="JAINDJ010000006">
    <property type="protein sequence ID" value="KAG9444213.1"/>
    <property type="molecule type" value="Genomic_DNA"/>
</dbReference>
<feature type="compositionally biased region" description="Low complexity" evidence="6">
    <location>
        <begin position="226"/>
        <end position="243"/>
    </location>
</feature>
<evidence type="ECO:0000256" key="4">
    <source>
        <dbReference type="ARBA" id="ARBA00023163"/>
    </source>
</evidence>
<feature type="region of interest" description="Disordered" evidence="6">
    <location>
        <begin position="225"/>
        <end position="259"/>
    </location>
</feature>
<dbReference type="GO" id="GO:0005634">
    <property type="term" value="C:nucleus"/>
    <property type="evidence" value="ECO:0007669"/>
    <property type="project" value="UniProtKB-SubCell"/>
</dbReference>
<keyword evidence="4" id="KW-0804">Transcription</keyword>
<dbReference type="SUPFAM" id="SSF54171">
    <property type="entry name" value="DNA-binding domain"/>
    <property type="match status" value="1"/>
</dbReference>
<proteinExistence type="predicted"/>
<evidence type="ECO:0000313" key="8">
    <source>
        <dbReference type="EMBL" id="KAG9444213.1"/>
    </source>
</evidence>
<dbReference type="Proteomes" id="UP000825729">
    <property type="component" value="Unassembled WGS sequence"/>
</dbReference>
<feature type="region of interest" description="Disordered" evidence="6">
    <location>
        <begin position="508"/>
        <end position="538"/>
    </location>
</feature>
<evidence type="ECO:0000256" key="3">
    <source>
        <dbReference type="ARBA" id="ARBA00023125"/>
    </source>
</evidence>
<feature type="compositionally biased region" description="Polar residues" evidence="6">
    <location>
        <begin position="311"/>
        <end position="321"/>
    </location>
</feature>
<dbReference type="InterPro" id="IPR016177">
    <property type="entry name" value="DNA-bd_dom_sf"/>
</dbReference>
<dbReference type="CDD" id="cd00018">
    <property type="entry name" value="AP2"/>
    <property type="match status" value="1"/>
</dbReference>
<dbReference type="PROSITE" id="PS51032">
    <property type="entry name" value="AP2_ERF"/>
    <property type="match status" value="1"/>
</dbReference>
<keyword evidence="2" id="KW-0805">Transcription regulation</keyword>
<dbReference type="InterPro" id="IPR036955">
    <property type="entry name" value="AP2/ERF_dom_sf"/>
</dbReference>
<evidence type="ECO:0000256" key="1">
    <source>
        <dbReference type="ARBA" id="ARBA00004123"/>
    </source>
</evidence>
<keyword evidence="5" id="KW-0539">Nucleus</keyword>
<dbReference type="InterPro" id="IPR001471">
    <property type="entry name" value="AP2/ERF_dom"/>
</dbReference>
<keyword evidence="9" id="KW-1185">Reference proteome</keyword>
<dbReference type="GO" id="GO:0009873">
    <property type="term" value="P:ethylene-activated signaling pathway"/>
    <property type="evidence" value="ECO:0007669"/>
    <property type="project" value="InterPro"/>
</dbReference>
<feature type="region of interest" description="Disordered" evidence="6">
    <location>
        <begin position="306"/>
        <end position="333"/>
    </location>
</feature>
<keyword evidence="3" id="KW-0238">DNA-binding</keyword>
<dbReference type="PANTHER" id="PTHR31190:SF421">
    <property type="entry name" value="ETHYLENE-RESPONSIVE TRANSCRIPTION FACTOR ERF110"/>
    <property type="match status" value="1"/>
</dbReference>
<protein>
    <recommendedName>
        <fullName evidence="7">AP2/ERF domain-containing protein</fullName>
    </recommendedName>
</protein>
<dbReference type="SMART" id="SM00380">
    <property type="entry name" value="AP2"/>
    <property type="match status" value="1"/>
</dbReference>
<gene>
    <name evidence="8" type="ORF">H6P81_015553</name>
</gene>
<dbReference type="PRINTS" id="PR00367">
    <property type="entry name" value="ETHRSPELEMNT"/>
</dbReference>
<feature type="region of interest" description="Disordered" evidence="6">
    <location>
        <begin position="386"/>
        <end position="415"/>
    </location>
</feature>
<accession>A0AAV7EAG9</accession>